<protein>
    <recommendedName>
        <fullName evidence="2">histidine kinase</fullName>
        <ecNumber evidence="2">2.7.13.3</ecNumber>
    </recommendedName>
</protein>
<dbReference type="SMART" id="SM00387">
    <property type="entry name" value="HATPase_c"/>
    <property type="match status" value="1"/>
</dbReference>
<feature type="transmembrane region" description="Helical" evidence="8">
    <location>
        <begin position="92"/>
        <end position="119"/>
    </location>
</feature>
<evidence type="ECO:0000256" key="2">
    <source>
        <dbReference type="ARBA" id="ARBA00012438"/>
    </source>
</evidence>
<feature type="transmembrane region" description="Helical" evidence="8">
    <location>
        <begin position="166"/>
        <end position="187"/>
    </location>
</feature>
<dbReference type="InterPro" id="IPR004358">
    <property type="entry name" value="Sig_transdc_His_kin-like_C"/>
</dbReference>
<keyword evidence="6" id="KW-0418">Kinase</keyword>
<keyword evidence="11" id="KW-1185">Reference proteome</keyword>
<evidence type="ECO:0000313" key="10">
    <source>
        <dbReference type="EMBL" id="MCB6182742.1"/>
    </source>
</evidence>
<evidence type="ECO:0000256" key="3">
    <source>
        <dbReference type="ARBA" id="ARBA00022553"/>
    </source>
</evidence>
<keyword evidence="5" id="KW-0547">Nucleotide-binding</keyword>
<keyword evidence="7" id="KW-0067">ATP-binding</keyword>
<dbReference type="InterPro" id="IPR003594">
    <property type="entry name" value="HATPase_dom"/>
</dbReference>
<dbReference type="InterPro" id="IPR036890">
    <property type="entry name" value="HATPase_C_sf"/>
</dbReference>
<dbReference type="Gene3D" id="3.30.565.10">
    <property type="entry name" value="Histidine kinase-like ATPase, C-terminal domain"/>
    <property type="match status" value="1"/>
</dbReference>
<organism evidence="10 11">
    <name type="scientific">Leeia speluncae</name>
    <dbReference type="NCBI Taxonomy" id="2884804"/>
    <lineage>
        <taxon>Bacteria</taxon>
        <taxon>Pseudomonadati</taxon>
        <taxon>Pseudomonadota</taxon>
        <taxon>Betaproteobacteria</taxon>
        <taxon>Neisseriales</taxon>
        <taxon>Leeiaceae</taxon>
        <taxon>Leeia</taxon>
    </lineage>
</organism>
<dbReference type="EMBL" id="JAJBZT010000002">
    <property type="protein sequence ID" value="MCB6182742.1"/>
    <property type="molecule type" value="Genomic_DNA"/>
</dbReference>
<feature type="domain" description="Histidine kinase" evidence="9">
    <location>
        <begin position="223"/>
        <end position="427"/>
    </location>
</feature>
<comment type="caution">
    <text evidence="10">The sequence shown here is derived from an EMBL/GenBank/DDBJ whole genome shotgun (WGS) entry which is preliminary data.</text>
</comment>
<proteinExistence type="predicted"/>
<dbReference type="InterPro" id="IPR050980">
    <property type="entry name" value="2C_sensor_his_kinase"/>
</dbReference>
<dbReference type="Proteomes" id="UP001165395">
    <property type="component" value="Unassembled WGS sequence"/>
</dbReference>
<evidence type="ECO:0000256" key="1">
    <source>
        <dbReference type="ARBA" id="ARBA00000085"/>
    </source>
</evidence>
<evidence type="ECO:0000259" key="9">
    <source>
        <dbReference type="PROSITE" id="PS50109"/>
    </source>
</evidence>
<dbReference type="Gene3D" id="1.10.287.130">
    <property type="match status" value="1"/>
</dbReference>
<evidence type="ECO:0000313" key="11">
    <source>
        <dbReference type="Proteomes" id="UP001165395"/>
    </source>
</evidence>
<keyword evidence="8" id="KW-0472">Membrane</keyword>
<feature type="transmembrane region" description="Helical" evidence="8">
    <location>
        <begin position="53"/>
        <end position="72"/>
    </location>
</feature>
<sequence length="433" mass="47630">MKIADVVSAYRQLSNGIASISLSKLIAIRWANILLLLLVALWVKWVWHFDLPALPILVIGCFLVLHNTLWHVQLIHLKKDVRLSDVDVFKQLIIDVTAFALLMFFSDGASNPLAALMLLPVVFTTMLRTQWVPWVFGSYTLILYVLLMNFQVPLMQAADNPARAWLLHRLGMGVTFTFSLAILIYLLTRMNQALRLGDAALAQAREKTLQHERVIALGAQAAGAAHELGTPLNTLQLLVDEMDSSGSLDREDILLMKQQIGVCKSILSSLSARAIPEAGAQQSPPMLVTDVLDLLLNRWDLLRPSVPIEKVFQPALLVRYQLAWSDWLTQAMMNLLNNAADVSPAAVALDCVVNDDFVQFSILDRGPGMPTDQIAVWGTDKLASTKGGMGIGLLLSNTAISQHGGEIRQLPREEGGTQLVVTLPLIKGLVDNA</sequence>
<keyword evidence="8" id="KW-0812">Transmembrane</keyword>
<evidence type="ECO:0000256" key="4">
    <source>
        <dbReference type="ARBA" id="ARBA00022679"/>
    </source>
</evidence>
<dbReference type="PRINTS" id="PR00344">
    <property type="entry name" value="BCTRLSENSOR"/>
</dbReference>
<keyword evidence="8" id="KW-1133">Transmembrane helix</keyword>
<dbReference type="PANTHER" id="PTHR44936:SF10">
    <property type="entry name" value="SENSOR PROTEIN RSTB"/>
    <property type="match status" value="1"/>
</dbReference>
<dbReference type="PROSITE" id="PS50109">
    <property type="entry name" value="HIS_KIN"/>
    <property type="match status" value="1"/>
</dbReference>
<feature type="transmembrane region" description="Helical" evidence="8">
    <location>
        <begin position="27"/>
        <end position="47"/>
    </location>
</feature>
<dbReference type="EC" id="2.7.13.3" evidence="2"/>
<name>A0ABS8D3M3_9NEIS</name>
<feature type="transmembrane region" description="Helical" evidence="8">
    <location>
        <begin position="131"/>
        <end position="154"/>
    </location>
</feature>
<dbReference type="SMART" id="SM00388">
    <property type="entry name" value="HisKA"/>
    <property type="match status" value="1"/>
</dbReference>
<dbReference type="Pfam" id="PF25323">
    <property type="entry name" value="6TM_PilS"/>
    <property type="match status" value="1"/>
</dbReference>
<comment type="catalytic activity">
    <reaction evidence="1">
        <text>ATP + protein L-histidine = ADP + protein N-phospho-L-histidine.</text>
        <dbReference type="EC" id="2.7.13.3"/>
    </reaction>
</comment>
<accession>A0ABS8D3M3</accession>
<dbReference type="InterPro" id="IPR005467">
    <property type="entry name" value="His_kinase_dom"/>
</dbReference>
<keyword evidence="4" id="KW-0808">Transferase</keyword>
<dbReference type="RefSeq" id="WP_227178785.1">
    <property type="nucleotide sequence ID" value="NZ_JAJBZT010000002.1"/>
</dbReference>
<evidence type="ECO:0000256" key="5">
    <source>
        <dbReference type="ARBA" id="ARBA00022741"/>
    </source>
</evidence>
<dbReference type="SUPFAM" id="SSF55874">
    <property type="entry name" value="ATPase domain of HSP90 chaperone/DNA topoisomerase II/histidine kinase"/>
    <property type="match status" value="1"/>
</dbReference>
<reference evidence="10" key="1">
    <citation type="submission" date="2021-10" db="EMBL/GenBank/DDBJ databases">
        <title>The complete genome sequence of Leeia sp. TBRC 13508.</title>
        <authorList>
            <person name="Charoenyingcharoen P."/>
            <person name="Yukphan P."/>
        </authorList>
    </citation>
    <scope>NUCLEOTIDE SEQUENCE</scope>
    <source>
        <strain evidence="10">TBRC 13508</strain>
    </source>
</reference>
<dbReference type="PANTHER" id="PTHR44936">
    <property type="entry name" value="SENSOR PROTEIN CREC"/>
    <property type="match status" value="1"/>
</dbReference>
<keyword evidence="3" id="KW-0597">Phosphoprotein</keyword>
<gene>
    <name evidence="10" type="ORF">LIN78_04130</name>
</gene>
<evidence type="ECO:0000256" key="8">
    <source>
        <dbReference type="SAM" id="Phobius"/>
    </source>
</evidence>
<dbReference type="InterPro" id="IPR003661">
    <property type="entry name" value="HisK_dim/P_dom"/>
</dbReference>
<evidence type="ECO:0000256" key="6">
    <source>
        <dbReference type="ARBA" id="ARBA00022777"/>
    </source>
</evidence>
<dbReference type="Pfam" id="PF02518">
    <property type="entry name" value="HATPase_c"/>
    <property type="match status" value="1"/>
</dbReference>
<evidence type="ECO:0000256" key="7">
    <source>
        <dbReference type="ARBA" id="ARBA00022840"/>
    </source>
</evidence>